<evidence type="ECO:0000259" key="11">
    <source>
        <dbReference type="PROSITE" id="PS50894"/>
    </source>
</evidence>
<dbReference type="InterPro" id="IPR008207">
    <property type="entry name" value="Sig_transdc_His_kin_Hpt_dom"/>
</dbReference>
<dbReference type="SUPFAM" id="SSF52172">
    <property type="entry name" value="CheY-like"/>
    <property type="match status" value="1"/>
</dbReference>
<dbReference type="SMART" id="SM00387">
    <property type="entry name" value="HATPase_c"/>
    <property type="match status" value="1"/>
</dbReference>
<dbReference type="Gene3D" id="3.30.565.10">
    <property type="entry name" value="Histidine kinase-like ATPase, C-terminal domain"/>
    <property type="match status" value="1"/>
</dbReference>
<feature type="domain" description="Response regulatory" evidence="10">
    <location>
        <begin position="243"/>
        <end position="362"/>
    </location>
</feature>
<dbReference type="EC" id="2.7.13.3" evidence="2"/>
<dbReference type="SUPFAM" id="SSF47384">
    <property type="entry name" value="Homodimeric domain of signal transducing histidine kinase"/>
    <property type="match status" value="1"/>
</dbReference>
<dbReference type="InterPro" id="IPR036890">
    <property type="entry name" value="HATPase_C_sf"/>
</dbReference>
<keyword evidence="12" id="KW-0418">Kinase</keyword>
<dbReference type="InterPro" id="IPR011006">
    <property type="entry name" value="CheY-like_superfamily"/>
</dbReference>
<dbReference type="SUPFAM" id="SSF47226">
    <property type="entry name" value="Histidine-containing phosphotransfer domain, HPT domain"/>
    <property type="match status" value="1"/>
</dbReference>
<feature type="domain" description="Histidine kinase" evidence="9">
    <location>
        <begin position="1"/>
        <end position="217"/>
    </location>
</feature>
<evidence type="ECO:0000256" key="5">
    <source>
        <dbReference type="ARBA" id="ARBA00058004"/>
    </source>
</evidence>
<dbReference type="Pfam" id="PF00512">
    <property type="entry name" value="HisKA"/>
    <property type="match status" value="1"/>
</dbReference>
<keyword evidence="12" id="KW-0808">Transferase</keyword>
<dbReference type="GO" id="GO:0005886">
    <property type="term" value="C:plasma membrane"/>
    <property type="evidence" value="ECO:0007669"/>
    <property type="project" value="UniProtKB-SubCell"/>
</dbReference>
<dbReference type="GO" id="GO:0005524">
    <property type="term" value="F:ATP binding"/>
    <property type="evidence" value="ECO:0007669"/>
    <property type="project" value="UniProtKB-KW"/>
</dbReference>
<evidence type="ECO:0000256" key="8">
    <source>
        <dbReference type="PROSITE-ProRule" id="PRU00169"/>
    </source>
</evidence>
<dbReference type="Gene3D" id="1.10.287.130">
    <property type="match status" value="1"/>
</dbReference>
<dbReference type="SMART" id="SM00448">
    <property type="entry name" value="REC"/>
    <property type="match status" value="1"/>
</dbReference>
<dbReference type="InterPro" id="IPR036641">
    <property type="entry name" value="HPT_dom_sf"/>
</dbReference>
<evidence type="ECO:0000313" key="13">
    <source>
        <dbReference type="Proteomes" id="UP000020077"/>
    </source>
</evidence>
<evidence type="ECO:0000256" key="7">
    <source>
        <dbReference type="PROSITE-ProRule" id="PRU00110"/>
    </source>
</evidence>
<feature type="modified residue" description="Phosphohistidine" evidence="7">
    <location>
        <position position="444"/>
    </location>
</feature>
<dbReference type="Gene3D" id="3.40.50.2300">
    <property type="match status" value="1"/>
</dbReference>
<evidence type="ECO:0000256" key="6">
    <source>
        <dbReference type="ARBA" id="ARBA00070152"/>
    </source>
</evidence>
<organism evidence="12 13">
    <name type="scientific">Candidatus Accumulibacter phosphatis</name>
    <dbReference type="NCBI Taxonomy" id="327160"/>
    <lineage>
        <taxon>Bacteria</taxon>
        <taxon>Pseudomonadati</taxon>
        <taxon>Pseudomonadota</taxon>
        <taxon>Betaproteobacteria</taxon>
        <taxon>Candidatus Accumulibacter</taxon>
    </lineage>
</organism>
<evidence type="ECO:0000259" key="10">
    <source>
        <dbReference type="PROSITE" id="PS50110"/>
    </source>
</evidence>
<dbReference type="AlphaFoldDB" id="A0A080LYM8"/>
<dbReference type="Pfam" id="PF00072">
    <property type="entry name" value="Response_reg"/>
    <property type="match status" value="1"/>
</dbReference>
<gene>
    <name evidence="12" type="primary">luxQ_2</name>
    <name evidence="12" type="ORF">AW09_000860</name>
</gene>
<evidence type="ECO:0000256" key="1">
    <source>
        <dbReference type="ARBA" id="ARBA00000085"/>
    </source>
</evidence>
<protein>
    <recommendedName>
        <fullName evidence="6">Virulence sensor protein BvgS</fullName>
        <ecNumber evidence="2">2.7.13.3</ecNumber>
    </recommendedName>
</protein>
<dbReference type="CDD" id="cd17546">
    <property type="entry name" value="REC_hyHK_CKI1_RcsC-like"/>
    <property type="match status" value="1"/>
</dbReference>
<dbReference type="InterPro" id="IPR001789">
    <property type="entry name" value="Sig_transdc_resp-reg_receiver"/>
</dbReference>
<dbReference type="InterPro" id="IPR004358">
    <property type="entry name" value="Sig_transdc_His_kin-like_C"/>
</dbReference>
<evidence type="ECO:0000256" key="2">
    <source>
        <dbReference type="ARBA" id="ARBA00012438"/>
    </source>
</evidence>
<dbReference type="InterPro" id="IPR036097">
    <property type="entry name" value="HisK_dim/P_sf"/>
</dbReference>
<evidence type="ECO:0000313" key="12">
    <source>
        <dbReference type="EMBL" id="KFB73866.1"/>
    </source>
</evidence>
<dbReference type="InterPro" id="IPR003661">
    <property type="entry name" value="HisK_dim/P_dom"/>
</dbReference>
<dbReference type="InterPro" id="IPR003594">
    <property type="entry name" value="HATPase_dom"/>
</dbReference>
<dbReference type="PROSITE" id="PS50110">
    <property type="entry name" value="RESPONSE_REGULATORY"/>
    <property type="match status" value="1"/>
</dbReference>
<dbReference type="CDD" id="cd16922">
    <property type="entry name" value="HATPase_EvgS-ArcB-TorS-like"/>
    <property type="match status" value="1"/>
</dbReference>
<feature type="modified residue" description="4-aspartylphosphate" evidence="8">
    <location>
        <position position="295"/>
    </location>
</feature>
<dbReference type="PANTHER" id="PTHR45339">
    <property type="entry name" value="HYBRID SIGNAL TRANSDUCTION HISTIDINE KINASE J"/>
    <property type="match status" value="1"/>
</dbReference>
<feature type="domain" description="HPt" evidence="11">
    <location>
        <begin position="405"/>
        <end position="508"/>
    </location>
</feature>
<dbReference type="PROSITE" id="PS50894">
    <property type="entry name" value="HPT"/>
    <property type="match status" value="1"/>
</dbReference>
<dbReference type="PANTHER" id="PTHR45339:SF3">
    <property type="entry name" value="HISTIDINE KINASE"/>
    <property type="match status" value="1"/>
</dbReference>
<dbReference type="GO" id="GO:0000155">
    <property type="term" value="F:phosphorelay sensor kinase activity"/>
    <property type="evidence" value="ECO:0007669"/>
    <property type="project" value="InterPro"/>
</dbReference>
<dbReference type="Gene3D" id="1.20.120.160">
    <property type="entry name" value="HPT domain"/>
    <property type="match status" value="1"/>
</dbReference>
<dbReference type="SUPFAM" id="SSF55874">
    <property type="entry name" value="ATPase domain of HSP90 chaperone/DNA topoisomerase II/histidine kinase"/>
    <property type="match status" value="1"/>
</dbReference>
<dbReference type="FunFam" id="3.30.565.10:FF:000010">
    <property type="entry name" value="Sensor histidine kinase RcsC"/>
    <property type="match status" value="1"/>
</dbReference>
<dbReference type="PROSITE" id="PS50109">
    <property type="entry name" value="HIS_KIN"/>
    <property type="match status" value="1"/>
</dbReference>
<dbReference type="SMART" id="SM00388">
    <property type="entry name" value="HisKA"/>
    <property type="match status" value="1"/>
</dbReference>
<dbReference type="CDD" id="cd00082">
    <property type="entry name" value="HisKA"/>
    <property type="match status" value="1"/>
</dbReference>
<comment type="caution">
    <text evidence="12">The sequence shown here is derived from an EMBL/GenBank/DDBJ whole genome shotgun (WGS) entry which is preliminary data.</text>
</comment>
<dbReference type="Pfam" id="PF01627">
    <property type="entry name" value="Hpt"/>
    <property type="match status" value="1"/>
</dbReference>
<evidence type="ECO:0000256" key="4">
    <source>
        <dbReference type="ARBA" id="ARBA00023012"/>
    </source>
</evidence>
<comment type="catalytic activity">
    <reaction evidence="1">
        <text>ATP + protein L-histidine = ADP + protein N-phospho-L-histidine.</text>
        <dbReference type="EC" id="2.7.13.3"/>
    </reaction>
</comment>
<comment type="function">
    <text evidence="5">Member of the two-component regulatory system BvgS/BvgA. Phosphorylates BvgA via a four-step phosphorelay in response to environmental signals.</text>
</comment>
<dbReference type="Proteomes" id="UP000020077">
    <property type="component" value="Unassembled WGS sequence"/>
</dbReference>
<sequence length="592" mass="63442">MRTPLNAVIGLSALALQGSTNARQRQYLEKVGDAGQTLLAIINDLLDLTRIASGEMRLEAQPFSLRQTAARVFSVIGHRAAGKGLRLEAQIDERLPEGLVGDSLRIEQILLNLLNNSIKFTEAGGILLRIIVEHLDAQRANLLLEVEDSGIGMSENEIAHIYRPFVQADPSITRKFGGSGLGLAICKQLVEGMHGSIEVSSQPGDGTCFGVRLTLPLATESDLPDCQEAPDGQSLPTHYHDARVLVVDDQPLNREIVFDLLASVGIVPRLAENGLEAIGILSESGPGAFDLVLMDIQMPVIDGLTATRRIRALPGFATLPIAAMTAHTMEHEKQMYLDEGMNDHLGKPFALPSFFALLARWLAHRADAPPVPTAPVATATSNGDGELPAIDGLDASAARQRFAGNGARYRYWLREFVGDSADFIARLDALLCSREYAAARQVVHAFKGRAGTLGMTELHDLAATLDQFLRASESDSETESNLDSNSGSAIRQQLVQSIECMRVRLQAALGPDRQATTVAAARPEGPLPPAIAALLPLLEAADGGSAAAIAACLAELPNRDWQAPLQAALAKAEGFDFEAARQIIAEVIWIPT</sequence>
<dbReference type="Pfam" id="PF02518">
    <property type="entry name" value="HATPase_c"/>
    <property type="match status" value="1"/>
</dbReference>
<evidence type="ECO:0000259" key="9">
    <source>
        <dbReference type="PROSITE" id="PS50109"/>
    </source>
</evidence>
<evidence type="ECO:0000256" key="3">
    <source>
        <dbReference type="ARBA" id="ARBA00022553"/>
    </source>
</evidence>
<accession>A0A080LYM8</accession>
<dbReference type="PRINTS" id="PR00344">
    <property type="entry name" value="BCTRLSENSOR"/>
</dbReference>
<name>A0A080LYM8_9PROT</name>
<reference evidence="12 13" key="1">
    <citation type="submission" date="2014-02" db="EMBL/GenBank/DDBJ databases">
        <title>Expanding our view of genomic diversity in Candidatus Accumulibacter clades.</title>
        <authorList>
            <person name="Skennerton C.T."/>
            <person name="Barr J.J."/>
            <person name="Slater F.R."/>
            <person name="Bond P.L."/>
            <person name="Tyson G.W."/>
        </authorList>
    </citation>
    <scope>NUCLEOTIDE SEQUENCE [LARGE SCALE GENOMIC DNA]</scope>
    <source>
        <strain evidence="13">BA-91</strain>
    </source>
</reference>
<dbReference type="EMBL" id="JDVG02000148">
    <property type="protein sequence ID" value="KFB73866.1"/>
    <property type="molecule type" value="Genomic_DNA"/>
</dbReference>
<keyword evidence="4" id="KW-0902">Two-component regulatory system</keyword>
<proteinExistence type="predicted"/>
<keyword evidence="3 8" id="KW-0597">Phosphoprotein</keyword>
<dbReference type="InterPro" id="IPR005467">
    <property type="entry name" value="His_kinase_dom"/>
</dbReference>